<keyword evidence="1" id="KW-0812">Transmembrane</keyword>
<gene>
    <name evidence="2" type="ORF">AFI02nite_00040</name>
</gene>
<feature type="transmembrane region" description="Helical" evidence="1">
    <location>
        <begin position="59"/>
        <end position="79"/>
    </location>
</feature>
<evidence type="ECO:0000313" key="2">
    <source>
        <dbReference type="EMBL" id="GEK11968.1"/>
    </source>
</evidence>
<organism evidence="2 3">
    <name type="scientific">Aliivibrio fischeri</name>
    <name type="common">Vibrio fischeri</name>
    <dbReference type="NCBI Taxonomy" id="668"/>
    <lineage>
        <taxon>Bacteria</taxon>
        <taxon>Pseudomonadati</taxon>
        <taxon>Pseudomonadota</taxon>
        <taxon>Gammaproteobacteria</taxon>
        <taxon>Vibrionales</taxon>
        <taxon>Vibrionaceae</taxon>
        <taxon>Aliivibrio</taxon>
    </lineage>
</organism>
<dbReference type="AlphaFoldDB" id="A0A510UBM1"/>
<evidence type="ECO:0000313" key="3">
    <source>
        <dbReference type="Proteomes" id="UP000321787"/>
    </source>
</evidence>
<sequence length="95" mass="10984">MKAFIFDLILVIVSLVISSLICLFTFNFPLTEAIHEWTVYQIHFAFCSDFGDHYGDHDIGFYYLLFTFLGISLFIFKALSERYKKDGINPPQTSA</sequence>
<proteinExistence type="predicted"/>
<dbReference type="Proteomes" id="UP000321787">
    <property type="component" value="Unassembled WGS sequence"/>
</dbReference>
<evidence type="ECO:0000256" key="1">
    <source>
        <dbReference type="SAM" id="Phobius"/>
    </source>
</evidence>
<dbReference type="RefSeq" id="WP_005423955.1">
    <property type="nucleotide sequence ID" value="NZ_BJTZ01000001.1"/>
</dbReference>
<comment type="caution">
    <text evidence="2">The sequence shown here is derived from an EMBL/GenBank/DDBJ whole genome shotgun (WGS) entry which is preliminary data.</text>
</comment>
<protein>
    <submittedName>
        <fullName evidence="2">Uncharacterized protein</fullName>
    </submittedName>
</protein>
<feature type="transmembrane region" description="Helical" evidence="1">
    <location>
        <begin position="7"/>
        <end position="28"/>
    </location>
</feature>
<reference evidence="2 3" key="1">
    <citation type="submission" date="2019-07" db="EMBL/GenBank/DDBJ databases">
        <title>Whole genome shotgun sequence of Aliivibrio fischeri NBRC 101058.</title>
        <authorList>
            <person name="Hosoyama A."/>
            <person name="Uohara A."/>
            <person name="Ohji S."/>
            <person name="Ichikawa N."/>
        </authorList>
    </citation>
    <scope>NUCLEOTIDE SEQUENCE [LARGE SCALE GENOMIC DNA]</scope>
    <source>
        <strain evidence="2 3">NBRC 101058</strain>
    </source>
</reference>
<accession>A0A510UBM1</accession>
<name>A0A510UBM1_ALIFS</name>
<keyword evidence="1" id="KW-0472">Membrane</keyword>
<dbReference type="EMBL" id="BJTZ01000001">
    <property type="protein sequence ID" value="GEK11968.1"/>
    <property type="molecule type" value="Genomic_DNA"/>
</dbReference>
<keyword evidence="1" id="KW-1133">Transmembrane helix</keyword>